<dbReference type="PANTHER" id="PTHR34583">
    <property type="entry name" value="ANTIPORTER SUBUNIT MNHC2-RELATED"/>
    <property type="match status" value="1"/>
</dbReference>
<dbReference type="Pfam" id="PF00420">
    <property type="entry name" value="Oxidored_q2"/>
    <property type="match status" value="1"/>
</dbReference>
<dbReference type="AlphaFoldDB" id="A0A0P7Y3Q9"/>
<feature type="transmembrane region" description="Helical" evidence="7">
    <location>
        <begin position="33"/>
        <end position="52"/>
    </location>
</feature>
<dbReference type="Gene3D" id="1.10.287.3510">
    <property type="match status" value="1"/>
</dbReference>
<dbReference type="EMBL" id="LJSX01000010">
    <property type="protein sequence ID" value="KPQ11119.1"/>
    <property type="molecule type" value="Genomic_DNA"/>
</dbReference>
<evidence type="ECO:0000313" key="9">
    <source>
        <dbReference type="Proteomes" id="UP000050497"/>
    </source>
</evidence>
<protein>
    <submittedName>
        <fullName evidence="8">Multicomponent Na+:H+ antiporter subunit C</fullName>
    </submittedName>
</protein>
<keyword evidence="5 7" id="KW-1133">Transmembrane helix</keyword>
<name>A0A0P7Y3Q9_9HYPH</name>
<dbReference type="OrthoDB" id="9799219at2"/>
<accession>A0A0P7Y3Q9</accession>
<evidence type="ECO:0000256" key="2">
    <source>
        <dbReference type="ARBA" id="ARBA00010388"/>
    </source>
</evidence>
<feature type="transmembrane region" description="Helical" evidence="7">
    <location>
        <begin position="6"/>
        <end position="24"/>
    </location>
</feature>
<dbReference type="InterPro" id="IPR050601">
    <property type="entry name" value="CPA3_antiporter_subunitC"/>
</dbReference>
<dbReference type="Proteomes" id="UP000050497">
    <property type="component" value="Unassembled WGS sequence"/>
</dbReference>
<evidence type="ECO:0000256" key="5">
    <source>
        <dbReference type="ARBA" id="ARBA00022989"/>
    </source>
</evidence>
<dbReference type="STRING" id="1653334.GA0071312_0107"/>
<comment type="subcellular location">
    <subcellularLocation>
        <location evidence="1">Cell membrane</location>
        <topology evidence="1">Multi-pass membrane protein</topology>
    </subcellularLocation>
</comment>
<comment type="caution">
    <text evidence="8">The sequence shown here is derived from an EMBL/GenBank/DDBJ whole genome shotgun (WGS) entry which is preliminary data.</text>
</comment>
<proteinExistence type="inferred from homology"/>
<evidence type="ECO:0000256" key="4">
    <source>
        <dbReference type="ARBA" id="ARBA00022692"/>
    </source>
</evidence>
<sequence>MPSASLLYGLCGAALIGLGLYGFVAHRRLIRRVLAFNVIGSGIFLLFGASAYRDPAAGADPVPQAMIITGIVVALAATALALALIVAHARLAQSGALPEDETDEDGSEDAP</sequence>
<dbReference type="GO" id="GO:0005886">
    <property type="term" value="C:plasma membrane"/>
    <property type="evidence" value="ECO:0007669"/>
    <property type="project" value="UniProtKB-SubCell"/>
</dbReference>
<evidence type="ECO:0000256" key="7">
    <source>
        <dbReference type="SAM" id="Phobius"/>
    </source>
</evidence>
<organism evidence="8 9">
    <name type="scientific">Saliniramus fredricksonii</name>
    <dbReference type="NCBI Taxonomy" id="1653334"/>
    <lineage>
        <taxon>Bacteria</taxon>
        <taxon>Pseudomonadati</taxon>
        <taxon>Pseudomonadota</taxon>
        <taxon>Alphaproteobacteria</taxon>
        <taxon>Hyphomicrobiales</taxon>
        <taxon>Salinarimonadaceae</taxon>
        <taxon>Saliniramus</taxon>
    </lineage>
</organism>
<reference evidence="8 9" key="1">
    <citation type="submission" date="2015-09" db="EMBL/GenBank/DDBJ databases">
        <title>Identification and resolution of microdiversity through metagenomic sequencing of parallel consortia.</title>
        <authorList>
            <person name="Nelson W.C."/>
            <person name="Romine M.F."/>
            <person name="Lindemann S.R."/>
        </authorList>
    </citation>
    <scope>NUCLEOTIDE SEQUENCE [LARGE SCALE GENOMIC DNA]</scope>
    <source>
        <strain evidence="8">HL-109</strain>
    </source>
</reference>
<keyword evidence="3" id="KW-1003">Cell membrane</keyword>
<evidence type="ECO:0000256" key="6">
    <source>
        <dbReference type="ARBA" id="ARBA00023136"/>
    </source>
</evidence>
<dbReference type="PANTHER" id="PTHR34583:SF2">
    <property type="entry name" value="ANTIPORTER SUBUNIT MNHC2-RELATED"/>
    <property type="match status" value="1"/>
</dbReference>
<gene>
    <name evidence="8" type="primary">mnhC</name>
    <name evidence="8" type="ORF">HLUCCO17_08245</name>
</gene>
<keyword evidence="6 7" id="KW-0472">Membrane</keyword>
<evidence type="ECO:0000256" key="3">
    <source>
        <dbReference type="ARBA" id="ARBA00022475"/>
    </source>
</evidence>
<keyword evidence="4 7" id="KW-0812">Transmembrane</keyword>
<dbReference type="PATRIC" id="fig|1653334.4.peg.2730"/>
<feature type="transmembrane region" description="Helical" evidence="7">
    <location>
        <begin position="64"/>
        <end position="87"/>
    </location>
</feature>
<dbReference type="InterPro" id="IPR039428">
    <property type="entry name" value="NUOK/Mnh_C1-like"/>
</dbReference>
<evidence type="ECO:0000313" key="8">
    <source>
        <dbReference type="EMBL" id="KPQ11119.1"/>
    </source>
</evidence>
<evidence type="ECO:0000256" key="1">
    <source>
        <dbReference type="ARBA" id="ARBA00004651"/>
    </source>
</evidence>
<comment type="similarity">
    <text evidence="2">Belongs to the CPA3 antiporters (TC 2.A.63) subunit C family.</text>
</comment>